<proteinExistence type="predicted"/>
<dbReference type="InterPro" id="IPR045864">
    <property type="entry name" value="aa-tRNA-synth_II/BPL/LPL"/>
</dbReference>
<dbReference type="GO" id="GO:0005524">
    <property type="term" value="F:ATP binding"/>
    <property type="evidence" value="ECO:0007669"/>
    <property type="project" value="InterPro"/>
</dbReference>
<dbReference type="GO" id="GO:0004812">
    <property type="term" value="F:aminoacyl-tRNA ligase activity"/>
    <property type="evidence" value="ECO:0007669"/>
    <property type="project" value="InterPro"/>
</dbReference>
<dbReference type="AlphaFoldDB" id="A0A6C0FAU0"/>
<reference evidence="5" key="1">
    <citation type="journal article" date="2020" name="Nature">
        <title>Giant virus diversity and host interactions through global metagenomics.</title>
        <authorList>
            <person name="Schulz F."/>
            <person name="Roux S."/>
            <person name="Paez-Espino D."/>
            <person name="Jungbluth S."/>
            <person name="Walsh D.A."/>
            <person name="Denef V.J."/>
            <person name="McMahon K.D."/>
            <person name="Konstantinidis K.T."/>
            <person name="Eloe-Fadrosh E.A."/>
            <person name="Kyrpides N.C."/>
            <person name="Woyke T."/>
        </authorList>
    </citation>
    <scope>NUCLEOTIDE SEQUENCE</scope>
    <source>
        <strain evidence="5">GVMAG-S-ERX556126-94</strain>
    </source>
</reference>
<feature type="domain" description="Aminoacyl-tRNA synthetase class II (D/K/N)" evidence="4">
    <location>
        <begin position="10"/>
        <end position="272"/>
    </location>
</feature>
<keyword evidence="2" id="KW-0547">Nucleotide-binding</keyword>
<dbReference type="Pfam" id="PF00152">
    <property type="entry name" value="tRNA-synt_2"/>
    <property type="match status" value="1"/>
</dbReference>
<evidence type="ECO:0000256" key="3">
    <source>
        <dbReference type="ARBA" id="ARBA00022840"/>
    </source>
</evidence>
<name>A0A6C0FAU0_9ZZZZ</name>
<dbReference type="SUPFAM" id="SSF55681">
    <property type="entry name" value="Class II aaRS and biotin synthetases"/>
    <property type="match status" value="1"/>
</dbReference>
<dbReference type="GO" id="GO:0006418">
    <property type="term" value="P:tRNA aminoacylation for protein translation"/>
    <property type="evidence" value="ECO:0007669"/>
    <property type="project" value="InterPro"/>
</dbReference>
<protein>
    <recommendedName>
        <fullName evidence="4">Aminoacyl-tRNA synthetase class II (D/K/N) domain-containing protein</fullName>
    </recommendedName>
</protein>
<evidence type="ECO:0000313" key="5">
    <source>
        <dbReference type="EMBL" id="QHT38986.1"/>
    </source>
</evidence>
<evidence type="ECO:0000256" key="1">
    <source>
        <dbReference type="ARBA" id="ARBA00022598"/>
    </source>
</evidence>
<dbReference type="EMBL" id="MN738838">
    <property type="protein sequence ID" value="QHT38986.1"/>
    <property type="molecule type" value="Genomic_DNA"/>
</dbReference>
<accession>A0A6C0FAU0</accession>
<dbReference type="InterPro" id="IPR004364">
    <property type="entry name" value="Aa-tRNA-synt_II"/>
</dbReference>
<keyword evidence="3" id="KW-0067">ATP-binding</keyword>
<evidence type="ECO:0000259" key="4">
    <source>
        <dbReference type="Pfam" id="PF00152"/>
    </source>
</evidence>
<sequence>MNRMINPRKFSRCVNSMRQFFLDRNYVEVHTQNMRSILAACEDPTTISTYQYAGNVWPLPQTGQMWLENVLLDNPDYEGAFCLSTSYRNEPNPVPGRHDLIFPMFEFESKGNMNDLQNMQKDLLEHLGFEKTDGEYPEGDYLDVCEKYGAVELDNDHELQLEKDYGPVFFLKNFPFSTSPFWNMKADFTTQNSNKIDVILHGIETIGSAERSCDKDEMRELFYTISDGQYKDILYKEFTKDRVDRELDEFLDRDFFPRYGGGIGVTRMIRAMEMSNLLEDKQ</sequence>
<organism evidence="5">
    <name type="scientific">viral metagenome</name>
    <dbReference type="NCBI Taxonomy" id="1070528"/>
    <lineage>
        <taxon>unclassified sequences</taxon>
        <taxon>metagenomes</taxon>
        <taxon>organismal metagenomes</taxon>
    </lineage>
</organism>
<keyword evidence="1" id="KW-0436">Ligase</keyword>
<dbReference type="Gene3D" id="3.30.930.10">
    <property type="entry name" value="Bira Bifunctional Protein, Domain 2"/>
    <property type="match status" value="1"/>
</dbReference>
<evidence type="ECO:0000256" key="2">
    <source>
        <dbReference type="ARBA" id="ARBA00022741"/>
    </source>
</evidence>